<sequence length="186" mass="20573">MLQIYTGDGKGKTTAVFGLAMRAAGHGYKVMIIQFMKGSTYSGELLSAAKLGIEVYQFGKTCPYAALIKGGFMNCQKCGECSIGGKEVTDLDLEIFDMAWIFTQDTVNKGQYHLVILDEILNAVRKNLITLDVLLSWLQGVSKDNEIVLTGRTAPLELIEMADLVSEVKKIKHPYPEVKARRGIEY</sequence>
<dbReference type="EC" id="2.5.1.17" evidence="1"/>
<dbReference type="AlphaFoldDB" id="A0A0W8E9X6"/>
<dbReference type="GO" id="GO:0008817">
    <property type="term" value="F:corrinoid adenosyltransferase activity"/>
    <property type="evidence" value="ECO:0007669"/>
    <property type="project" value="UniProtKB-EC"/>
</dbReference>
<name>A0A0W8E9X6_9ZZZZ</name>
<reference evidence="1" key="1">
    <citation type="journal article" date="2015" name="Proc. Natl. Acad. Sci. U.S.A.">
        <title>Networks of energetic and metabolic interactions define dynamics in microbial communities.</title>
        <authorList>
            <person name="Embree M."/>
            <person name="Liu J.K."/>
            <person name="Al-Bassam M.M."/>
            <person name="Zengler K."/>
        </authorList>
    </citation>
    <scope>NUCLEOTIDE SEQUENCE</scope>
</reference>
<proteinExistence type="predicted"/>
<evidence type="ECO:0000313" key="1">
    <source>
        <dbReference type="EMBL" id="KUG05458.1"/>
    </source>
</evidence>
<dbReference type="PIRSF" id="PIRSF015617">
    <property type="entry name" value="Adensltrnsf_CobA"/>
    <property type="match status" value="1"/>
</dbReference>
<accession>A0A0W8E9X6</accession>
<organism evidence="1">
    <name type="scientific">hydrocarbon metagenome</name>
    <dbReference type="NCBI Taxonomy" id="938273"/>
    <lineage>
        <taxon>unclassified sequences</taxon>
        <taxon>metagenomes</taxon>
        <taxon>ecological metagenomes</taxon>
    </lineage>
</organism>
<dbReference type="Gene3D" id="3.40.50.300">
    <property type="entry name" value="P-loop containing nucleotide triphosphate hydrolases"/>
    <property type="match status" value="1"/>
</dbReference>
<dbReference type="GO" id="GO:0005524">
    <property type="term" value="F:ATP binding"/>
    <property type="evidence" value="ECO:0007669"/>
    <property type="project" value="InterPro"/>
</dbReference>
<keyword evidence="1" id="KW-0808">Transferase</keyword>
<comment type="caution">
    <text evidence="1">The sequence shown here is derived from an EMBL/GenBank/DDBJ whole genome shotgun (WGS) entry which is preliminary data.</text>
</comment>
<dbReference type="PANTHER" id="PTHR46638:SF1">
    <property type="entry name" value="CORRINOID ADENOSYLTRANSFERASE"/>
    <property type="match status" value="1"/>
</dbReference>
<protein>
    <submittedName>
        <fullName evidence="1">Cob(I)alamin adenosyltransferase</fullName>
        <ecNumber evidence="1">2.5.1.17</ecNumber>
    </submittedName>
</protein>
<dbReference type="Pfam" id="PF02572">
    <property type="entry name" value="CobA_CobO_BtuR"/>
    <property type="match status" value="1"/>
</dbReference>
<dbReference type="InterPro" id="IPR003724">
    <property type="entry name" value="CblAdoTrfase_CobA"/>
</dbReference>
<dbReference type="SUPFAM" id="SSF52540">
    <property type="entry name" value="P-loop containing nucleoside triphosphate hydrolases"/>
    <property type="match status" value="1"/>
</dbReference>
<dbReference type="PANTHER" id="PTHR46638">
    <property type="entry name" value="CORRINOID ADENOSYLTRANSFERASE"/>
    <property type="match status" value="1"/>
</dbReference>
<dbReference type="GO" id="GO:0009236">
    <property type="term" value="P:cobalamin biosynthetic process"/>
    <property type="evidence" value="ECO:0007669"/>
    <property type="project" value="InterPro"/>
</dbReference>
<dbReference type="InterPro" id="IPR027417">
    <property type="entry name" value="P-loop_NTPase"/>
</dbReference>
<gene>
    <name evidence="1" type="ORF">ASZ90_017140</name>
</gene>
<dbReference type="EMBL" id="LNQE01001813">
    <property type="protein sequence ID" value="KUG05458.1"/>
    <property type="molecule type" value="Genomic_DNA"/>
</dbReference>